<dbReference type="InterPro" id="IPR003675">
    <property type="entry name" value="Rce1/LyrA-like_dom"/>
</dbReference>
<feature type="transmembrane region" description="Helical" evidence="1">
    <location>
        <begin position="240"/>
        <end position="259"/>
    </location>
</feature>
<protein>
    <submittedName>
        <fullName evidence="3">CAAX prenyl protease-like protein</fullName>
    </submittedName>
    <submittedName>
        <fullName evidence="4">CAAX protease self-immunity</fullName>
    </submittedName>
</protein>
<dbReference type="Proteomes" id="UP000199398">
    <property type="component" value="Unassembled WGS sequence"/>
</dbReference>
<dbReference type="STRING" id="455193.SAMN05421805_104157"/>
<gene>
    <name evidence="3" type="ORF">ATL45_0941</name>
    <name evidence="4" type="ORF">SAMN05421805_104157</name>
</gene>
<evidence type="ECO:0000313" key="4">
    <source>
        <dbReference type="EMBL" id="SFN37731.1"/>
    </source>
</evidence>
<feature type="domain" description="CAAX prenyl protease 2/Lysostaphin resistance protein A-like" evidence="2">
    <location>
        <begin position="184"/>
        <end position="277"/>
    </location>
</feature>
<dbReference type="EMBL" id="FOUP01000004">
    <property type="protein sequence ID" value="SFN37731.1"/>
    <property type="molecule type" value="Genomic_DNA"/>
</dbReference>
<dbReference type="GO" id="GO:0080120">
    <property type="term" value="P:CAAX-box protein maturation"/>
    <property type="evidence" value="ECO:0007669"/>
    <property type="project" value="UniProtKB-ARBA"/>
</dbReference>
<name>A0A1I4YI80_9PSEU</name>
<evidence type="ECO:0000313" key="3">
    <source>
        <dbReference type="EMBL" id="RKT82686.1"/>
    </source>
</evidence>
<reference evidence="4 5" key="1">
    <citation type="submission" date="2016-10" db="EMBL/GenBank/DDBJ databases">
        <authorList>
            <person name="de Groot N.N."/>
        </authorList>
    </citation>
    <scope>NUCLEOTIDE SEQUENCE [LARGE SCALE GENOMIC DNA]</scope>
    <source>
        <strain evidence="4 5">CPCC 201259</strain>
    </source>
</reference>
<proteinExistence type="predicted"/>
<dbReference type="GO" id="GO:0006508">
    <property type="term" value="P:proteolysis"/>
    <property type="evidence" value="ECO:0007669"/>
    <property type="project" value="UniProtKB-KW"/>
</dbReference>
<feature type="transmembrane region" description="Helical" evidence="1">
    <location>
        <begin position="12"/>
        <end position="36"/>
    </location>
</feature>
<keyword evidence="1" id="KW-0472">Membrane</keyword>
<dbReference type="GO" id="GO:0004175">
    <property type="term" value="F:endopeptidase activity"/>
    <property type="evidence" value="ECO:0007669"/>
    <property type="project" value="UniProtKB-ARBA"/>
</dbReference>
<keyword evidence="4" id="KW-0645">Protease</keyword>
<dbReference type="Pfam" id="PF02517">
    <property type="entry name" value="Rce1-like"/>
    <property type="match status" value="1"/>
</dbReference>
<feature type="transmembrane region" description="Helical" evidence="1">
    <location>
        <begin position="66"/>
        <end position="85"/>
    </location>
</feature>
<dbReference type="Proteomes" id="UP000270697">
    <property type="component" value="Unassembled WGS sequence"/>
</dbReference>
<feature type="transmembrane region" description="Helical" evidence="1">
    <location>
        <begin position="97"/>
        <end position="120"/>
    </location>
</feature>
<feature type="transmembrane region" description="Helical" evidence="1">
    <location>
        <begin position="266"/>
        <end position="286"/>
    </location>
</feature>
<organism evidence="4 5">
    <name type="scientific">Saccharopolyspora antimicrobica</name>
    <dbReference type="NCBI Taxonomy" id="455193"/>
    <lineage>
        <taxon>Bacteria</taxon>
        <taxon>Bacillati</taxon>
        <taxon>Actinomycetota</taxon>
        <taxon>Actinomycetes</taxon>
        <taxon>Pseudonocardiales</taxon>
        <taxon>Pseudonocardiaceae</taxon>
        <taxon>Saccharopolyspora</taxon>
    </lineage>
</organism>
<keyword evidence="1" id="KW-0812">Transmembrane</keyword>
<evidence type="ECO:0000259" key="2">
    <source>
        <dbReference type="Pfam" id="PF02517"/>
    </source>
</evidence>
<keyword evidence="1" id="KW-1133">Transmembrane helix</keyword>
<keyword evidence="4" id="KW-0378">Hydrolase</keyword>
<feature type="transmembrane region" description="Helical" evidence="1">
    <location>
        <begin position="153"/>
        <end position="173"/>
    </location>
</feature>
<keyword evidence="6" id="KW-1185">Reference proteome</keyword>
<reference evidence="3 6" key="2">
    <citation type="submission" date="2018-10" db="EMBL/GenBank/DDBJ databases">
        <title>Sequencing the genomes of 1000 actinobacteria strains.</title>
        <authorList>
            <person name="Klenk H.-P."/>
        </authorList>
    </citation>
    <scope>NUCLEOTIDE SEQUENCE [LARGE SCALE GENOMIC DNA]</scope>
    <source>
        <strain evidence="3 6">DSM 45119</strain>
    </source>
</reference>
<dbReference type="AlphaFoldDB" id="A0A1I4YI80"/>
<feature type="transmembrane region" description="Helical" evidence="1">
    <location>
        <begin position="185"/>
        <end position="203"/>
    </location>
</feature>
<evidence type="ECO:0000313" key="6">
    <source>
        <dbReference type="Proteomes" id="UP000270697"/>
    </source>
</evidence>
<evidence type="ECO:0000256" key="1">
    <source>
        <dbReference type="SAM" id="Phobius"/>
    </source>
</evidence>
<evidence type="ECO:0000313" key="5">
    <source>
        <dbReference type="Proteomes" id="UP000199398"/>
    </source>
</evidence>
<accession>A0A1I4YI80</accession>
<feature type="transmembrane region" description="Helical" evidence="1">
    <location>
        <begin position="215"/>
        <end position="234"/>
    </location>
</feature>
<feature type="transmembrane region" description="Helical" evidence="1">
    <location>
        <begin position="42"/>
        <end position="59"/>
    </location>
</feature>
<dbReference type="EMBL" id="RBXX01000002">
    <property type="protein sequence ID" value="RKT82686.1"/>
    <property type="molecule type" value="Genomic_DNA"/>
</dbReference>
<sequence length="287" mass="29338">MTAVRSLTRAQAVVLWTAVVGLATGLPATLAVAAGWAAGRVVLPPVVIAVLLIIALSGQKFAPLRPLLLVLAATATGLHAITVVSEVLGPRLESLPVAVGILVVNGAKLVPLTLVALVLLTHRPRVEDSALRFGDPRAATGFRVAGRSLDWRWAGTAVAVLLIGGPVLASAGLLDSGGLRAAAQWLPVCAVAALINSAAEEFLFRHGINAVTAPLLGRTALIALTTLYFGITHVNGTPGGITGVLLGGGFGLVLAIAIAQTRGFCWNWPLHFVADLVIFSLGVAIAA</sequence>
<dbReference type="RefSeq" id="WP_170210158.1">
    <property type="nucleotide sequence ID" value="NZ_FOUP01000004.1"/>
</dbReference>